<feature type="non-terminal residue" evidence="2">
    <location>
        <position position="1"/>
    </location>
</feature>
<accession>A0A9N9P6V2</accession>
<keyword evidence="1" id="KW-0175">Coiled coil</keyword>
<proteinExistence type="predicted"/>
<sequence length="78" mass="8999">VDLENNIAEKYSIEAQKKENADEIKEKEADIVKLHEDKEKLLKSLRDIENKIKEIDLAETDTNPLKGLAETNTDNKNY</sequence>
<reference evidence="2" key="1">
    <citation type="submission" date="2021-06" db="EMBL/GenBank/DDBJ databases">
        <authorList>
            <person name="Kallberg Y."/>
            <person name="Tangrot J."/>
            <person name="Rosling A."/>
        </authorList>
    </citation>
    <scope>NUCLEOTIDE SEQUENCE</scope>
    <source>
        <strain evidence="2">MA453B</strain>
    </source>
</reference>
<dbReference type="AlphaFoldDB" id="A0A9N9P6V2"/>
<evidence type="ECO:0000313" key="3">
    <source>
        <dbReference type="Proteomes" id="UP000789405"/>
    </source>
</evidence>
<name>A0A9N9P6V2_9GLOM</name>
<feature type="non-terminal residue" evidence="2">
    <location>
        <position position="78"/>
    </location>
</feature>
<comment type="caution">
    <text evidence="2">The sequence shown here is derived from an EMBL/GenBank/DDBJ whole genome shotgun (WGS) entry which is preliminary data.</text>
</comment>
<evidence type="ECO:0000313" key="2">
    <source>
        <dbReference type="EMBL" id="CAG8795449.1"/>
    </source>
</evidence>
<keyword evidence="3" id="KW-1185">Reference proteome</keyword>
<dbReference type="EMBL" id="CAJVPY010030475">
    <property type="protein sequence ID" value="CAG8795449.1"/>
    <property type="molecule type" value="Genomic_DNA"/>
</dbReference>
<feature type="coiled-coil region" evidence="1">
    <location>
        <begin position="17"/>
        <end position="58"/>
    </location>
</feature>
<protein>
    <submittedName>
        <fullName evidence="2">19083_t:CDS:1</fullName>
    </submittedName>
</protein>
<evidence type="ECO:0000256" key="1">
    <source>
        <dbReference type="SAM" id="Coils"/>
    </source>
</evidence>
<organism evidence="2 3">
    <name type="scientific">Dentiscutata erythropus</name>
    <dbReference type="NCBI Taxonomy" id="1348616"/>
    <lineage>
        <taxon>Eukaryota</taxon>
        <taxon>Fungi</taxon>
        <taxon>Fungi incertae sedis</taxon>
        <taxon>Mucoromycota</taxon>
        <taxon>Glomeromycotina</taxon>
        <taxon>Glomeromycetes</taxon>
        <taxon>Diversisporales</taxon>
        <taxon>Gigasporaceae</taxon>
        <taxon>Dentiscutata</taxon>
    </lineage>
</organism>
<gene>
    <name evidence="2" type="ORF">DERYTH_LOCUS22279</name>
</gene>
<dbReference type="Proteomes" id="UP000789405">
    <property type="component" value="Unassembled WGS sequence"/>
</dbReference>